<dbReference type="SUPFAM" id="SSF54403">
    <property type="entry name" value="Cystatin/monellin"/>
    <property type="match status" value="1"/>
</dbReference>
<dbReference type="InterPro" id="IPR046350">
    <property type="entry name" value="Cystatin_sf"/>
</dbReference>
<dbReference type="PANTHER" id="PTHR47364:SF2">
    <property type="entry name" value="CYSTEINE PROTEINASE INHIBITOR 5"/>
    <property type="match status" value="1"/>
</dbReference>
<evidence type="ECO:0000313" key="5">
    <source>
        <dbReference type="EMBL" id="KAF5742133.1"/>
    </source>
</evidence>
<gene>
    <name evidence="5" type="ORF">HS088_TW09G00175</name>
</gene>
<keyword evidence="1" id="KW-0646">Protease inhibitor</keyword>
<dbReference type="InterPro" id="IPR000010">
    <property type="entry name" value="Cystatin_dom"/>
</dbReference>
<evidence type="ECO:0000259" key="4">
    <source>
        <dbReference type="Pfam" id="PF16845"/>
    </source>
</evidence>
<dbReference type="Gene3D" id="3.10.450.10">
    <property type="match status" value="1"/>
</dbReference>
<dbReference type="EMBL" id="JAAARO010000009">
    <property type="protein sequence ID" value="KAF5742133.1"/>
    <property type="molecule type" value="Genomic_DNA"/>
</dbReference>
<comment type="caution">
    <text evidence="5">The sequence shown here is derived from an EMBL/GenBank/DDBJ whole genome shotgun (WGS) entry which is preliminary data.</text>
</comment>
<feature type="signal peptide" evidence="3">
    <location>
        <begin position="1"/>
        <end position="20"/>
    </location>
</feature>
<evidence type="ECO:0000313" key="6">
    <source>
        <dbReference type="Proteomes" id="UP000593562"/>
    </source>
</evidence>
<protein>
    <submittedName>
        <fullName evidence="5">Cystatin family protein</fullName>
    </submittedName>
</protein>
<feature type="chain" id="PRO_5029874021" evidence="3">
    <location>
        <begin position="21"/>
        <end position="133"/>
    </location>
</feature>
<sequence>MKSQLILFSFLTIAITISLSTSVAGGGHHHDEWKPIHDLKEEHVKKIAEFAVKEHNKEEKEHLKLEEVVKGEYKKARRHKSKYRLVLAAKDEKKEKSIEEEHKKDSKHYAAVVVEKSKNDQHRLHLISFKPVK</sequence>
<dbReference type="Pfam" id="PF16845">
    <property type="entry name" value="SQAPI"/>
    <property type="match status" value="1"/>
</dbReference>
<proteinExistence type="predicted"/>
<dbReference type="GO" id="GO:0004869">
    <property type="term" value="F:cysteine-type endopeptidase inhibitor activity"/>
    <property type="evidence" value="ECO:0007669"/>
    <property type="project" value="UniProtKB-KW"/>
</dbReference>
<reference evidence="5 6" key="1">
    <citation type="journal article" date="2020" name="Nat. Commun.">
        <title>Genome of Tripterygium wilfordii and identification of cytochrome P450 involved in triptolide biosynthesis.</title>
        <authorList>
            <person name="Tu L."/>
            <person name="Su P."/>
            <person name="Zhang Z."/>
            <person name="Gao L."/>
            <person name="Wang J."/>
            <person name="Hu T."/>
            <person name="Zhou J."/>
            <person name="Zhang Y."/>
            <person name="Zhao Y."/>
            <person name="Liu Y."/>
            <person name="Song Y."/>
            <person name="Tong Y."/>
            <person name="Lu Y."/>
            <person name="Yang J."/>
            <person name="Xu C."/>
            <person name="Jia M."/>
            <person name="Peters R.J."/>
            <person name="Huang L."/>
            <person name="Gao W."/>
        </authorList>
    </citation>
    <scope>NUCLEOTIDE SEQUENCE [LARGE SCALE GENOMIC DNA]</scope>
    <source>
        <strain evidence="6">cv. XIE 37</strain>
        <tissue evidence="5">Leaf</tissue>
    </source>
</reference>
<dbReference type="PANTHER" id="PTHR47364">
    <property type="entry name" value="CYSTEINE PROTEINASE INHIBITOR 5"/>
    <property type="match status" value="1"/>
</dbReference>
<feature type="domain" description="Cystatin" evidence="4">
    <location>
        <begin position="36"/>
        <end position="132"/>
    </location>
</feature>
<evidence type="ECO:0000256" key="3">
    <source>
        <dbReference type="SAM" id="SignalP"/>
    </source>
</evidence>
<organism evidence="5 6">
    <name type="scientific">Tripterygium wilfordii</name>
    <name type="common">Thunder God vine</name>
    <dbReference type="NCBI Taxonomy" id="458696"/>
    <lineage>
        <taxon>Eukaryota</taxon>
        <taxon>Viridiplantae</taxon>
        <taxon>Streptophyta</taxon>
        <taxon>Embryophyta</taxon>
        <taxon>Tracheophyta</taxon>
        <taxon>Spermatophyta</taxon>
        <taxon>Magnoliopsida</taxon>
        <taxon>eudicotyledons</taxon>
        <taxon>Gunneridae</taxon>
        <taxon>Pentapetalae</taxon>
        <taxon>rosids</taxon>
        <taxon>fabids</taxon>
        <taxon>Celastrales</taxon>
        <taxon>Celastraceae</taxon>
        <taxon>Tripterygium</taxon>
    </lineage>
</organism>
<keyword evidence="3" id="KW-0732">Signal</keyword>
<dbReference type="Proteomes" id="UP000593562">
    <property type="component" value="Unassembled WGS sequence"/>
</dbReference>
<dbReference type="AlphaFoldDB" id="A0A7J7D744"/>
<keyword evidence="2" id="KW-0789">Thiol protease inhibitor</keyword>
<name>A0A7J7D744_TRIWF</name>
<dbReference type="InParanoid" id="A0A7J7D744"/>
<keyword evidence="6" id="KW-1185">Reference proteome</keyword>
<evidence type="ECO:0000256" key="1">
    <source>
        <dbReference type="ARBA" id="ARBA00022690"/>
    </source>
</evidence>
<accession>A0A7J7D744</accession>
<evidence type="ECO:0000256" key="2">
    <source>
        <dbReference type="ARBA" id="ARBA00022704"/>
    </source>
</evidence>